<evidence type="ECO:0000256" key="3">
    <source>
        <dbReference type="ARBA" id="ARBA00023163"/>
    </source>
</evidence>
<feature type="domain" description="HTH gntR-type" evidence="4">
    <location>
        <begin position="20"/>
        <end position="88"/>
    </location>
</feature>
<dbReference type="SMART" id="SM00345">
    <property type="entry name" value="HTH_GNTR"/>
    <property type="match status" value="1"/>
</dbReference>
<dbReference type="InterPro" id="IPR036390">
    <property type="entry name" value="WH_DNA-bd_sf"/>
</dbReference>
<keyword evidence="1" id="KW-0805">Transcription regulation</keyword>
<dbReference type="CDD" id="cd07377">
    <property type="entry name" value="WHTH_GntR"/>
    <property type="match status" value="1"/>
</dbReference>
<comment type="caution">
    <text evidence="5">The sequence shown here is derived from an EMBL/GenBank/DDBJ whole genome shotgun (WGS) entry which is preliminary data.</text>
</comment>
<evidence type="ECO:0000313" key="5">
    <source>
        <dbReference type="EMBL" id="GGK30197.1"/>
    </source>
</evidence>
<organism evidence="5 6">
    <name type="scientific">Deinococcus malanensis</name>
    <dbReference type="NCBI Taxonomy" id="1706855"/>
    <lineage>
        <taxon>Bacteria</taxon>
        <taxon>Thermotogati</taxon>
        <taxon>Deinococcota</taxon>
        <taxon>Deinococci</taxon>
        <taxon>Deinococcales</taxon>
        <taxon>Deinococcaceae</taxon>
        <taxon>Deinococcus</taxon>
    </lineage>
</organism>
<dbReference type="InterPro" id="IPR036388">
    <property type="entry name" value="WH-like_DNA-bd_sf"/>
</dbReference>
<dbReference type="PANTHER" id="PTHR38445">
    <property type="entry name" value="HTH-TYPE TRANSCRIPTIONAL REPRESSOR YTRA"/>
    <property type="match status" value="1"/>
</dbReference>
<reference evidence="6" key="1">
    <citation type="journal article" date="2019" name="Int. J. Syst. Evol. Microbiol.">
        <title>The Global Catalogue of Microorganisms (GCM) 10K type strain sequencing project: providing services to taxonomists for standard genome sequencing and annotation.</title>
        <authorList>
            <consortium name="The Broad Institute Genomics Platform"/>
            <consortium name="The Broad Institute Genome Sequencing Center for Infectious Disease"/>
            <person name="Wu L."/>
            <person name="Ma J."/>
        </authorList>
    </citation>
    <scope>NUCLEOTIDE SEQUENCE [LARGE SCALE GENOMIC DNA]</scope>
    <source>
        <strain evidence="6">JCM 30331</strain>
    </source>
</reference>
<evidence type="ECO:0000256" key="1">
    <source>
        <dbReference type="ARBA" id="ARBA00023015"/>
    </source>
</evidence>
<dbReference type="EMBL" id="BMPP01000010">
    <property type="protein sequence ID" value="GGK30197.1"/>
    <property type="molecule type" value="Genomic_DNA"/>
</dbReference>
<proteinExistence type="predicted"/>
<dbReference type="SUPFAM" id="SSF46785">
    <property type="entry name" value="Winged helix' DNA-binding domain"/>
    <property type="match status" value="1"/>
</dbReference>
<keyword evidence="3" id="KW-0804">Transcription</keyword>
<dbReference type="Gene3D" id="1.10.10.10">
    <property type="entry name" value="Winged helix-like DNA-binding domain superfamily/Winged helix DNA-binding domain"/>
    <property type="match status" value="1"/>
</dbReference>
<name>A0ABQ2EY46_9DEIO</name>
<dbReference type="PANTHER" id="PTHR38445:SF7">
    <property type="entry name" value="GNTR-FAMILY TRANSCRIPTIONAL REGULATOR"/>
    <property type="match status" value="1"/>
</dbReference>
<dbReference type="InterPro" id="IPR000524">
    <property type="entry name" value="Tscrpt_reg_HTH_GntR"/>
</dbReference>
<protein>
    <recommendedName>
        <fullName evidence="4">HTH gntR-type domain-containing protein</fullName>
    </recommendedName>
</protein>
<gene>
    <name evidence="5" type="ORF">GCM10008955_24990</name>
</gene>
<dbReference type="Proteomes" id="UP000647587">
    <property type="component" value="Unassembled WGS sequence"/>
</dbReference>
<dbReference type="Pfam" id="PF00392">
    <property type="entry name" value="GntR"/>
    <property type="match status" value="1"/>
</dbReference>
<evidence type="ECO:0000313" key="6">
    <source>
        <dbReference type="Proteomes" id="UP000647587"/>
    </source>
</evidence>
<evidence type="ECO:0000259" key="4">
    <source>
        <dbReference type="PROSITE" id="PS50949"/>
    </source>
</evidence>
<sequence>MRQEAESLEPLITLDLHSGVPLYLQLAESLKRAIDLGQLRPGDMLPPVRALASRLRIAPNTIVRAYASLQDAGMIESRAGAGTTVTARSHAPPAQQEALLREFQLITTRLLHAGVTPGTLQTLLQELTTSTEVTP</sequence>
<keyword evidence="6" id="KW-1185">Reference proteome</keyword>
<dbReference type="RefSeq" id="WP_189009096.1">
    <property type="nucleotide sequence ID" value="NZ_BMPP01000010.1"/>
</dbReference>
<dbReference type="PROSITE" id="PS50949">
    <property type="entry name" value="HTH_GNTR"/>
    <property type="match status" value="1"/>
</dbReference>
<accession>A0ABQ2EY46</accession>
<keyword evidence="2" id="KW-0238">DNA-binding</keyword>
<evidence type="ECO:0000256" key="2">
    <source>
        <dbReference type="ARBA" id="ARBA00023125"/>
    </source>
</evidence>